<dbReference type="Gene3D" id="3.40.50.2000">
    <property type="entry name" value="Glycogen Phosphorylase B"/>
    <property type="match status" value="1"/>
</dbReference>
<evidence type="ECO:0000313" key="2">
    <source>
        <dbReference type="EMBL" id="MBC5713502.1"/>
    </source>
</evidence>
<name>A0A923LNE4_9FIRM</name>
<sequence length="391" mass="45172">MKDTVLLFESRDLCYESNRYFIKCLKQAFESLGYPVEVCDLSLRMEEKLETVLAGQEKYMAALDFNSLLPRMELEDGTPYLEAFQVPFYNYLVDHPLYHHVGIRCGFSHYSVICIDTCHQKYMQKYYPQIRQVYYLPLGAAEAQFEKELEQKRFELLFLGTYEPEAALHEQLEDYALPLKKEVSALIDMMDADHALTQEDALAAYLRDQGEVLTEAEFAVRLNHAYLADKYLRNLKRKKAVIAAEKSKIPFTVIGHGWDVLDELHHKQVTLYTGGVSYPVSIQMMADAKILLNTTPCFHGGLHDRVYTAMLNHTLAFTEDTPFSRNELADQKEAVLYNDSDLDTLTEKLADIYKHPAEIKNITDHAYRKAQAAYTWEHRAETFFSGVHTDR</sequence>
<dbReference type="RefSeq" id="WP_186866419.1">
    <property type="nucleotide sequence ID" value="NZ_JACOPH010000002.1"/>
</dbReference>
<proteinExistence type="predicted"/>
<protein>
    <submittedName>
        <fullName evidence="2">Glycosyltransferase family 1 protein</fullName>
    </submittedName>
</protein>
<reference evidence="2" key="1">
    <citation type="submission" date="2020-08" db="EMBL/GenBank/DDBJ databases">
        <title>Genome public.</title>
        <authorList>
            <person name="Liu C."/>
            <person name="Sun Q."/>
        </authorList>
    </citation>
    <scope>NUCLEOTIDE SEQUENCE</scope>
    <source>
        <strain evidence="2">BX1005</strain>
    </source>
</reference>
<evidence type="ECO:0000313" key="3">
    <source>
        <dbReference type="Proteomes" id="UP000606720"/>
    </source>
</evidence>
<comment type="caution">
    <text evidence="2">The sequence shown here is derived from an EMBL/GenBank/DDBJ whole genome shotgun (WGS) entry which is preliminary data.</text>
</comment>
<feature type="domain" description="Spore protein YkvP/CgeB glycosyl transferase-like" evidence="1">
    <location>
        <begin position="243"/>
        <end position="384"/>
    </location>
</feature>
<organism evidence="2 3">
    <name type="scientific">Roseburia zhanii</name>
    <dbReference type="NCBI Taxonomy" id="2763064"/>
    <lineage>
        <taxon>Bacteria</taxon>
        <taxon>Bacillati</taxon>
        <taxon>Bacillota</taxon>
        <taxon>Clostridia</taxon>
        <taxon>Lachnospirales</taxon>
        <taxon>Lachnospiraceae</taxon>
        <taxon>Roseburia</taxon>
    </lineage>
</organism>
<dbReference type="EMBL" id="JACOPH010000002">
    <property type="protein sequence ID" value="MBC5713502.1"/>
    <property type="molecule type" value="Genomic_DNA"/>
</dbReference>
<dbReference type="Pfam" id="PF13524">
    <property type="entry name" value="Glyco_trans_1_2"/>
    <property type="match status" value="1"/>
</dbReference>
<dbReference type="AlphaFoldDB" id="A0A923LNE4"/>
<dbReference type="SUPFAM" id="SSF53756">
    <property type="entry name" value="UDP-Glycosyltransferase/glycogen phosphorylase"/>
    <property type="match status" value="1"/>
</dbReference>
<dbReference type="InterPro" id="IPR055259">
    <property type="entry name" value="YkvP/CgeB_Glyco_trans-like"/>
</dbReference>
<accession>A0A923LNE4</accession>
<keyword evidence="3" id="KW-1185">Reference proteome</keyword>
<evidence type="ECO:0000259" key="1">
    <source>
        <dbReference type="Pfam" id="PF13524"/>
    </source>
</evidence>
<gene>
    <name evidence="2" type="ORF">H8S17_04610</name>
</gene>
<dbReference type="Proteomes" id="UP000606720">
    <property type="component" value="Unassembled WGS sequence"/>
</dbReference>